<protein>
    <submittedName>
        <fullName evidence="2">Uncharacterized protein</fullName>
    </submittedName>
</protein>
<evidence type="ECO:0000313" key="2">
    <source>
        <dbReference type="EMBL" id="KOM58599.1"/>
    </source>
</evidence>
<gene>
    <name evidence="2" type="ORF">LR48_Vigan11g163300</name>
</gene>
<evidence type="ECO:0000313" key="3">
    <source>
        <dbReference type="Proteomes" id="UP000053144"/>
    </source>
</evidence>
<feature type="region of interest" description="Disordered" evidence="1">
    <location>
        <begin position="1"/>
        <end position="74"/>
    </location>
</feature>
<proteinExistence type="predicted"/>
<reference evidence="3" key="1">
    <citation type="journal article" date="2015" name="Proc. Natl. Acad. Sci. U.S.A.">
        <title>Genome sequencing of adzuki bean (Vigna angularis) provides insight into high starch and low fat accumulation and domestication.</title>
        <authorList>
            <person name="Yang K."/>
            <person name="Tian Z."/>
            <person name="Chen C."/>
            <person name="Luo L."/>
            <person name="Zhao B."/>
            <person name="Wang Z."/>
            <person name="Yu L."/>
            <person name="Li Y."/>
            <person name="Sun Y."/>
            <person name="Li W."/>
            <person name="Chen Y."/>
            <person name="Li Y."/>
            <person name="Zhang Y."/>
            <person name="Ai D."/>
            <person name="Zhao J."/>
            <person name="Shang C."/>
            <person name="Ma Y."/>
            <person name="Wu B."/>
            <person name="Wang M."/>
            <person name="Gao L."/>
            <person name="Sun D."/>
            <person name="Zhang P."/>
            <person name="Guo F."/>
            <person name="Wang W."/>
            <person name="Li Y."/>
            <person name="Wang J."/>
            <person name="Varshney R.K."/>
            <person name="Wang J."/>
            <person name="Ling H.Q."/>
            <person name="Wan P."/>
        </authorList>
    </citation>
    <scope>NUCLEOTIDE SEQUENCE</scope>
    <source>
        <strain evidence="3">cv. Jingnong 6</strain>
    </source>
</reference>
<evidence type="ECO:0000256" key="1">
    <source>
        <dbReference type="SAM" id="MobiDB-lite"/>
    </source>
</evidence>
<dbReference type="AlphaFoldDB" id="A0A0L9VUZ2"/>
<dbReference type="Gramene" id="KOM58599">
    <property type="protein sequence ID" value="KOM58599"/>
    <property type="gene ID" value="LR48_Vigan11g163300"/>
</dbReference>
<organism evidence="2 3">
    <name type="scientific">Phaseolus angularis</name>
    <name type="common">Azuki bean</name>
    <name type="synonym">Vigna angularis</name>
    <dbReference type="NCBI Taxonomy" id="3914"/>
    <lineage>
        <taxon>Eukaryota</taxon>
        <taxon>Viridiplantae</taxon>
        <taxon>Streptophyta</taxon>
        <taxon>Embryophyta</taxon>
        <taxon>Tracheophyta</taxon>
        <taxon>Spermatophyta</taxon>
        <taxon>Magnoliopsida</taxon>
        <taxon>eudicotyledons</taxon>
        <taxon>Gunneridae</taxon>
        <taxon>Pentapetalae</taxon>
        <taxon>rosids</taxon>
        <taxon>fabids</taxon>
        <taxon>Fabales</taxon>
        <taxon>Fabaceae</taxon>
        <taxon>Papilionoideae</taxon>
        <taxon>50 kb inversion clade</taxon>
        <taxon>NPAAA clade</taxon>
        <taxon>indigoferoid/millettioid clade</taxon>
        <taxon>Phaseoleae</taxon>
        <taxon>Vigna</taxon>
    </lineage>
</organism>
<dbReference type="Proteomes" id="UP000053144">
    <property type="component" value="Chromosome 11"/>
</dbReference>
<sequence length="74" mass="7521">MANQSDLGKAFFKESASGSLKRPQTEGRSSALRQRVAQAPSDRGGSSSNAPNALPGSRALQHPRQGGSSPSGAA</sequence>
<name>A0A0L9VUZ2_PHAAN</name>
<dbReference type="EMBL" id="CM003381">
    <property type="protein sequence ID" value="KOM58599.1"/>
    <property type="molecule type" value="Genomic_DNA"/>
</dbReference>
<accession>A0A0L9VUZ2</accession>